<dbReference type="InterPro" id="IPR047273">
    <property type="entry name" value="VRTN_OTU_dom"/>
</dbReference>
<dbReference type="InterPro" id="IPR013083">
    <property type="entry name" value="Znf_RING/FYVE/PHD"/>
</dbReference>
<keyword evidence="10" id="KW-1185">Reference proteome</keyword>
<keyword evidence="1" id="KW-0815">Transposition</keyword>
<dbReference type="CDD" id="cd22791">
    <property type="entry name" value="OTU_VRTN"/>
    <property type="match status" value="1"/>
</dbReference>
<dbReference type="GO" id="GO:0004803">
    <property type="term" value="F:transposase activity"/>
    <property type="evidence" value="ECO:0007669"/>
    <property type="project" value="InterPro"/>
</dbReference>
<evidence type="ECO:0000259" key="8">
    <source>
        <dbReference type="SMART" id="SM00249"/>
    </source>
</evidence>
<sequence length="1085" mass="124229">MVHQKNCRFPCGDCKKDCKSHCVRCEACNRWYHASCEKIGEDTLAIWNSLREAYICLSCRTWSDGTFDYLMGLTRLQQPAKRGIKQLTSAVQRELLLIEDRYVTRCCATSIPYDIDSVAQQYINRYMCKDGTAIKSTGDGDCLFNAISIILCGDESMSVELKYKCCLEMVSNGEKIQQHKDKAALFCVSPDYEEAVIKCAKRGGYSSAWTMIALSNITKRKVESLYPLVNGAKDVATMTLNCVFHPSSGLQDAKTMKIMWTHTVPYNLLAKKNWSWTPNHFVPFIDDKNLLTTASQTTSTPLISKPATLFVPKYAKSTTRESNWRTQKRKSKPLSPIRHVVEDLQFANRFESLSDTDECESFTSACELSEDTCAPAKKLKLAKKKKPSRNEHELLSSESCVSFSEESLEKTKPPSKKKRKINARKVYLSSDDDSGSLEEHNQQAMPPSFETTSKDIPVCEQLPSPGNFLTPDQQLEILEKTTIPMQTIPAGDKTNAYCVINNSQNNLNRQNNIRSAFADDCGIWDTNSGNTVNIHFMMTEQNRLKGITLKNGVFCIEKRTKKNGQSSKIWKPLEIQPTEENLFQIHRYYTKHKGNHSFRKRVTCFDSVPSKFREKINFAIVEYCGEFKETAIAHGNAKDKEEKYIRTDPVILQKAYELSKEKKTTSEVMDMMGKNDSFQAPRNSKQIRNKKYRETSKESPLKPVNVADEIYQVLCSLQTSDFIQQVIFTNSKRPIVILYKIDQMKDLKANCIGGGSIIGIDKTFNLGSCFVSALTYKQKAVIQRETRDHPIMLGPMMLHFDSDYNTYYTFLSHIRQKIGDTDIIIGSDEEKAITKAISNTFPTATHLLCTKHMKDNIRRNLQDKIGCSREDREKIVKIIFGPSGIAKNSDDSITLNTNVNNLQPFFKKYPQFETYFNHKVKHNLIHHVIQPINNSIIQELWTNNNTESMNNRMKLQCDWKTQKMLSLINSLEKITSSQMRDLRRSLYGFGNYKLLANFSKFRISPATWAAKTPTVKGKLFQKFLNAKKVESEHLECSKFDENFQIPKTNKFAKKPNQRSRPRAERTRSHKKLKKPKKFCHTDESE</sequence>
<proteinExistence type="predicted"/>
<evidence type="ECO:0000256" key="6">
    <source>
        <dbReference type="ARBA" id="ARBA00023172"/>
    </source>
</evidence>
<evidence type="ECO:0000256" key="5">
    <source>
        <dbReference type="ARBA" id="ARBA00023125"/>
    </source>
</evidence>
<keyword evidence="6" id="KW-0233">DNA recombination</keyword>
<evidence type="ECO:0000313" key="9">
    <source>
        <dbReference type="EnsemblMetazoa" id="G19086.1:cds"/>
    </source>
</evidence>
<organism evidence="9 10">
    <name type="scientific">Magallana gigas</name>
    <name type="common">Pacific oyster</name>
    <name type="synonym">Crassostrea gigas</name>
    <dbReference type="NCBI Taxonomy" id="29159"/>
    <lineage>
        <taxon>Eukaryota</taxon>
        <taxon>Metazoa</taxon>
        <taxon>Spiralia</taxon>
        <taxon>Lophotrochozoa</taxon>
        <taxon>Mollusca</taxon>
        <taxon>Bivalvia</taxon>
        <taxon>Autobranchia</taxon>
        <taxon>Pteriomorphia</taxon>
        <taxon>Ostreida</taxon>
        <taxon>Ostreoidea</taxon>
        <taxon>Ostreidae</taxon>
        <taxon>Magallana</taxon>
    </lineage>
</organism>
<feature type="compositionally biased region" description="Basic residues" evidence="7">
    <location>
        <begin position="1067"/>
        <end position="1078"/>
    </location>
</feature>
<evidence type="ECO:0000256" key="3">
    <source>
        <dbReference type="ARBA" id="ARBA00022771"/>
    </source>
</evidence>
<dbReference type="GO" id="GO:0006313">
    <property type="term" value="P:DNA transposition"/>
    <property type="evidence" value="ECO:0007669"/>
    <property type="project" value="InterPro"/>
</dbReference>
<dbReference type="GO" id="GO:0008270">
    <property type="term" value="F:zinc ion binding"/>
    <property type="evidence" value="ECO:0007669"/>
    <property type="project" value="UniProtKB-KW"/>
</dbReference>
<evidence type="ECO:0000313" key="10">
    <source>
        <dbReference type="Proteomes" id="UP000005408"/>
    </source>
</evidence>
<dbReference type="Proteomes" id="UP000005408">
    <property type="component" value="Unassembled WGS sequence"/>
</dbReference>
<dbReference type="Gene3D" id="3.90.70.80">
    <property type="match status" value="1"/>
</dbReference>
<evidence type="ECO:0000256" key="4">
    <source>
        <dbReference type="ARBA" id="ARBA00022833"/>
    </source>
</evidence>
<protein>
    <recommendedName>
        <fullName evidence="8">Zinc finger PHD-type domain-containing protein</fullName>
    </recommendedName>
</protein>
<keyword evidence="5" id="KW-0238">DNA-binding</keyword>
<dbReference type="Pfam" id="PF02338">
    <property type="entry name" value="OTU"/>
    <property type="match status" value="1"/>
</dbReference>
<keyword evidence="3" id="KW-0863">Zinc-finger</keyword>
<dbReference type="Pfam" id="PF00872">
    <property type="entry name" value="Transposase_mut"/>
    <property type="match status" value="1"/>
</dbReference>
<evidence type="ECO:0000256" key="7">
    <source>
        <dbReference type="SAM" id="MobiDB-lite"/>
    </source>
</evidence>
<name>A0A8W8JKD2_MAGGI</name>
<dbReference type="PROSITE" id="PS01359">
    <property type="entry name" value="ZF_PHD_1"/>
    <property type="match status" value="1"/>
</dbReference>
<feature type="compositionally biased region" description="Basic residues" evidence="7">
    <location>
        <begin position="413"/>
        <end position="423"/>
    </location>
</feature>
<feature type="domain" description="Zinc finger PHD-type" evidence="8">
    <location>
        <begin position="10"/>
        <end position="60"/>
    </location>
</feature>
<dbReference type="InterPro" id="IPR019786">
    <property type="entry name" value="Zinc_finger_PHD-type_CS"/>
</dbReference>
<keyword evidence="2" id="KW-0479">Metal-binding</keyword>
<evidence type="ECO:0000256" key="1">
    <source>
        <dbReference type="ARBA" id="ARBA00022578"/>
    </source>
</evidence>
<feature type="compositionally biased region" description="Basic residues" evidence="7">
    <location>
        <begin position="1050"/>
        <end position="1060"/>
    </location>
</feature>
<dbReference type="Gene3D" id="3.30.40.10">
    <property type="entry name" value="Zinc/RING finger domain, C3HC4 (zinc finger)"/>
    <property type="match status" value="1"/>
</dbReference>
<dbReference type="GO" id="GO:0003677">
    <property type="term" value="F:DNA binding"/>
    <property type="evidence" value="ECO:0007669"/>
    <property type="project" value="UniProtKB-KW"/>
</dbReference>
<keyword evidence="4" id="KW-0862">Zinc</keyword>
<dbReference type="AlphaFoldDB" id="A0A8W8JKD2"/>
<evidence type="ECO:0000256" key="2">
    <source>
        <dbReference type="ARBA" id="ARBA00022723"/>
    </source>
</evidence>
<dbReference type="InterPro" id="IPR001207">
    <property type="entry name" value="Transposase_mutator"/>
</dbReference>
<dbReference type="EnsemblMetazoa" id="G19086.1">
    <property type="protein sequence ID" value="G19086.1:cds"/>
    <property type="gene ID" value="G19086"/>
</dbReference>
<dbReference type="InterPro" id="IPR003323">
    <property type="entry name" value="OTU_dom"/>
</dbReference>
<dbReference type="SMART" id="SM00249">
    <property type="entry name" value="PHD"/>
    <property type="match status" value="1"/>
</dbReference>
<reference evidence="9" key="1">
    <citation type="submission" date="2022-08" db="UniProtKB">
        <authorList>
            <consortium name="EnsemblMetazoa"/>
        </authorList>
    </citation>
    <scope>IDENTIFICATION</scope>
    <source>
        <strain evidence="9">05x7-T-G4-1.051#20</strain>
    </source>
</reference>
<dbReference type="InterPro" id="IPR001965">
    <property type="entry name" value="Znf_PHD"/>
</dbReference>
<feature type="region of interest" description="Disordered" evidence="7">
    <location>
        <begin position="1047"/>
        <end position="1085"/>
    </location>
</feature>
<feature type="region of interest" description="Disordered" evidence="7">
    <location>
        <begin position="405"/>
        <end position="450"/>
    </location>
</feature>
<feature type="region of interest" description="Disordered" evidence="7">
    <location>
        <begin position="674"/>
        <end position="698"/>
    </location>
</feature>
<accession>A0A8W8JKD2</accession>